<dbReference type="Pfam" id="PF01381">
    <property type="entry name" value="HTH_3"/>
    <property type="match status" value="1"/>
</dbReference>
<feature type="transmembrane region" description="Helical" evidence="3">
    <location>
        <begin position="129"/>
        <end position="147"/>
    </location>
</feature>
<evidence type="ECO:0000256" key="1">
    <source>
        <dbReference type="ARBA" id="ARBA00023125"/>
    </source>
</evidence>
<dbReference type="SMART" id="SM00530">
    <property type="entry name" value="HTH_XRE"/>
    <property type="match status" value="1"/>
</dbReference>
<organism evidence="5 6">
    <name type="scientific">Geothermobacter hydrogeniphilus</name>
    <dbReference type="NCBI Taxonomy" id="1969733"/>
    <lineage>
        <taxon>Bacteria</taxon>
        <taxon>Pseudomonadati</taxon>
        <taxon>Thermodesulfobacteriota</taxon>
        <taxon>Desulfuromonadia</taxon>
        <taxon>Desulfuromonadales</taxon>
        <taxon>Geothermobacteraceae</taxon>
        <taxon>Geothermobacter</taxon>
    </lineage>
</organism>
<dbReference type="Gene3D" id="1.10.260.40">
    <property type="entry name" value="lambda repressor-like DNA-binding domains"/>
    <property type="match status" value="1"/>
</dbReference>
<keyword evidence="3" id="KW-0812">Transmembrane</keyword>
<evidence type="ECO:0000256" key="2">
    <source>
        <dbReference type="SAM" id="MobiDB-lite"/>
    </source>
</evidence>
<gene>
    <name evidence="5" type="ORF">C2E25_05535</name>
</gene>
<accession>A0A2K2HC52</accession>
<reference evidence="5 6" key="1">
    <citation type="journal article" date="2018" name="Genome Announc.">
        <title>Genome Sequence of Geothermobacter sp. HR-1 Iron Reducer from the Loihi Seamount.</title>
        <authorList>
            <person name="Smith H."/>
            <person name="Abuyen K."/>
            <person name="Tremblay J."/>
            <person name="Savalia P."/>
            <person name="Perez-Rodriguez I."/>
            <person name="Emerson D."/>
            <person name="Tully B."/>
            <person name="Amend J."/>
        </authorList>
    </citation>
    <scope>NUCLEOTIDE SEQUENCE [LARGE SCALE GENOMIC DNA]</scope>
    <source>
        <strain evidence="5 6">HR-1</strain>
    </source>
</reference>
<dbReference type="EMBL" id="PPFX01000008">
    <property type="protein sequence ID" value="PNU20847.1"/>
    <property type="molecule type" value="Genomic_DNA"/>
</dbReference>
<feature type="domain" description="HTH cro/C1-type" evidence="4">
    <location>
        <begin position="52"/>
        <end position="107"/>
    </location>
</feature>
<evidence type="ECO:0000313" key="6">
    <source>
        <dbReference type="Proteomes" id="UP000236340"/>
    </source>
</evidence>
<name>A0A2K2HC52_9BACT</name>
<dbReference type="Proteomes" id="UP000236340">
    <property type="component" value="Unassembled WGS sequence"/>
</dbReference>
<feature type="region of interest" description="Disordered" evidence="2">
    <location>
        <begin position="331"/>
        <end position="357"/>
    </location>
</feature>
<dbReference type="CDD" id="cd00093">
    <property type="entry name" value="HTH_XRE"/>
    <property type="match status" value="1"/>
</dbReference>
<dbReference type="AlphaFoldDB" id="A0A2K2HC52"/>
<comment type="caution">
    <text evidence="5">The sequence shown here is derived from an EMBL/GenBank/DDBJ whole genome shotgun (WGS) entry which is preliminary data.</text>
</comment>
<protein>
    <submittedName>
        <fullName evidence="5">XRE family transcriptional regulator</fullName>
    </submittedName>
</protein>
<dbReference type="InterPro" id="IPR010982">
    <property type="entry name" value="Lambda_DNA-bd_dom_sf"/>
</dbReference>
<proteinExistence type="predicted"/>
<evidence type="ECO:0000259" key="4">
    <source>
        <dbReference type="PROSITE" id="PS50943"/>
    </source>
</evidence>
<keyword evidence="3" id="KW-1133">Transmembrane helix</keyword>
<dbReference type="InterPro" id="IPR001387">
    <property type="entry name" value="Cro/C1-type_HTH"/>
</dbReference>
<evidence type="ECO:0000256" key="3">
    <source>
        <dbReference type="SAM" id="Phobius"/>
    </source>
</evidence>
<dbReference type="GO" id="GO:0003677">
    <property type="term" value="F:DNA binding"/>
    <property type="evidence" value="ECO:0007669"/>
    <property type="project" value="UniProtKB-KW"/>
</dbReference>
<evidence type="ECO:0000313" key="5">
    <source>
        <dbReference type="EMBL" id="PNU20847.1"/>
    </source>
</evidence>
<dbReference type="PROSITE" id="PS50943">
    <property type="entry name" value="HTH_CROC1"/>
    <property type="match status" value="1"/>
</dbReference>
<keyword evidence="3" id="KW-0472">Membrane</keyword>
<sequence>MIVHVGFAKDLVSGDIFDLLPGRGSVRLGALQEVLALEQHLPPTVLIDGAAIRRIRESKKLTQLYVAKVVGVTTDTISRWENNRYPSIKRDNVLRLADALEVEVADLLRTEEDPADQVAEEAFISRFRLLPLLLLCVLLLGVLVFYFQRKPESVVVLAERVLPRYAAPGNVIPVWIKIEPALRRKGYILREHFPRGWKLIEANPPASSLENVEGIARWIVKPGEDKEKIVYLLKVDRSSTLGESQPFQGEVVIKGGTQEAPAQVGGHLEMTIAGYLWPDANGDHVIDDGEMLAASDVYDEMSGVHLDWNFLEKVWDAGRYSWNRKRNRFVPVKSKAPGPHPSGSVAADGTATANQAD</sequence>
<dbReference type="PANTHER" id="PTHR46558:SF4">
    <property type="entry name" value="DNA-BIDING PHAGE PROTEIN"/>
    <property type="match status" value="1"/>
</dbReference>
<dbReference type="SUPFAM" id="SSF47413">
    <property type="entry name" value="lambda repressor-like DNA-binding domains"/>
    <property type="match status" value="1"/>
</dbReference>
<keyword evidence="1" id="KW-0238">DNA-binding</keyword>
<dbReference type="PANTHER" id="PTHR46558">
    <property type="entry name" value="TRACRIPTIONAL REGULATORY PROTEIN-RELATED-RELATED"/>
    <property type="match status" value="1"/>
</dbReference>